<protein>
    <submittedName>
        <fullName evidence="1">Uncharacterized protein</fullName>
    </submittedName>
</protein>
<evidence type="ECO:0000313" key="2">
    <source>
        <dbReference type="Proteomes" id="UP000000841"/>
    </source>
</evidence>
<proteinExistence type="predicted"/>
<keyword evidence="2" id="KW-1185">Reference proteome</keyword>
<reference evidence="1 2" key="1">
    <citation type="journal article" date="2009" name="Stand. Genomic Sci.">
        <title>Complete genome sequence of Saccharomonospora viridis type strain (P101).</title>
        <authorList>
            <person name="Pati A."/>
            <person name="Sikorski J."/>
            <person name="Nolan M."/>
            <person name="Lapidus A."/>
            <person name="Copeland A."/>
            <person name="Glavina Del Rio T."/>
            <person name="Lucas S."/>
            <person name="Chen F."/>
            <person name="Tice H."/>
            <person name="Pitluck S."/>
            <person name="Cheng J.F."/>
            <person name="Chertkov O."/>
            <person name="Brettin T."/>
            <person name="Han C."/>
            <person name="Detter J.C."/>
            <person name="Kuske C."/>
            <person name="Bruce D."/>
            <person name="Goodwin L."/>
            <person name="Chain P."/>
            <person name="D'haeseleer P."/>
            <person name="Chen A."/>
            <person name="Palaniappan K."/>
            <person name="Ivanova N."/>
            <person name="Mavromatis K."/>
            <person name="Mikhailova N."/>
            <person name="Rohde M."/>
            <person name="Tindall B.J."/>
            <person name="Goker M."/>
            <person name="Bristow J."/>
            <person name="Eisen J.A."/>
            <person name="Markowitz V."/>
            <person name="Hugenholtz P."/>
            <person name="Kyrpides N.C."/>
            <person name="Klenk H.P."/>
        </authorList>
    </citation>
    <scope>NUCLEOTIDE SEQUENCE [LARGE SCALE GENOMIC DNA]</scope>
    <source>
        <strain evidence="2">ATCC 15386 / DSM 43017 / JCM 3036 / NBRC 12207 / P101</strain>
    </source>
</reference>
<dbReference type="KEGG" id="svi:Svir_38970"/>
<dbReference type="HOGENOM" id="CLU_1593366_0_0_11"/>
<gene>
    <name evidence="1" type="ordered locus">Svir_38970</name>
</gene>
<dbReference type="AlphaFoldDB" id="C7MRY3"/>
<organism evidence="1 2">
    <name type="scientific">Saccharomonospora viridis (strain ATCC 15386 / DSM 43017 / JCM 3036 / CCUG 5913 / NBRC 12207 / NCIMB 9602 / P101)</name>
    <name type="common">Thermoactinomyces viridis</name>
    <dbReference type="NCBI Taxonomy" id="471857"/>
    <lineage>
        <taxon>Bacteria</taxon>
        <taxon>Bacillati</taxon>
        <taxon>Actinomycetota</taxon>
        <taxon>Actinomycetes</taxon>
        <taxon>Pseudonocardiales</taxon>
        <taxon>Pseudonocardiaceae</taxon>
        <taxon>Saccharomonospora</taxon>
    </lineage>
</organism>
<dbReference type="Proteomes" id="UP000000841">
    <property type="component" value="Chromosome"/>
</dbReference>
<name>C7MRY3_SACVD</name>
<sequence length="167" mass="17382">MRLRNARCGSSSTDAWVLTVRARAARSSALRRSALSRSLSSGQCGTRESTLVRSSPVRGWVGETVFGLGRQVLVGEVLAGEVFVGEAGTGVVGAGVVGVGTVEVGTVGFGVGRAGVGAVFRRGVIQANQRDRSLCAGLRGGLCAPVARWRALRRFDVRGRKANNSVI</sequence>
<dbReference type="EMBL" id="CP001683">
    <property type="protein sequence ID" value="ACU98839.1"/>
    <property type="molecule type" value="Genomic_DNA"/>
</dbReference>
<accession>C7MRY3</accession>
<evidence type="ECO:0000313" key="1">
    <source>
        <dbReference type="EMBL" id="ACU98839.1"/>
    </source>
</evidence>